<reference evidence="2" key="1">
    <citation type="submission" date="2015-07" db="EMBL/GenBank/DDBJ databases">
        <title>Near-Complete Genome Sequence of the Cellulolytic Bacterium Bacteroides (Pseudobacteroides) cellulosolvens ATCC 35603.</title>
        <authorList>
            <person name="Dassa B."/>
            <person name="Utturkar S.M."/>
            <person name="Klingeman D.M."/>
            <person name="Hurt R.A."/>
            <person name="Keller M."/>
            <person name="Xu J."/>
            <person name="Reddy Y.H.K."/>
            <person name="Borovok I."/>
            <person name="Grinberg I.R."/>
            <person name="Lamed R."/>
            <person name="Zhivin O."/>
            <person name="Bayer E.A."/>
            <person name="Brown S.D."/>
        </authorList>
    </citation>
    <scope>NUCLEOTIDE SEQUENCE [LARGE SCALE GENOMIC DNA]</scope>
    <source>
        <strain evidence="2">DSM 2933</strain>
    </source>
</reference>
<dbReference type="EMBL" id="LGTC01000001">
    <property type="protein sequence ID" value="KNY27498.1"/>
    <property type="molecule type" value="Genomic_DNA"/>
</dbReference>
<evidence type="ECO:0008006" key="3">
    <source>
        <dbReference type="Google" id="ProtNLM"/>
    </source>
</evidence>
<keyword evidence="2" id="KW-1185">Reference proteome</keyword>
<comment type="caution">
    <text evidence="1">The sequence shown here is derived from an EMBL/GenBank/DDBJ whole genome shotgun (WGS) entry which is preliminary data.</text>
</comment>
<protein>
    <recommendedName>
        <fullName evidence="3">PKD domain containing protein</fullName>
    </recommendedName>
</protein>
<accession>A0A0L6JNZ3</accession>
<gene>
    <name evidence="1" type="ORF">Bccel_2769</name>
</gene>
<dbReference type="RefSeq" id="WP_036944546.1">
    <property type="nucleotide sequence ID" value="NZ_JQKC01000032.1"/>
</dbReference>
<dbReference type="AlphaFoldDB" id="A0A0L6JNZ3"/>
<evidence type="ECO:0000313" key="2">
    <source>
        <dbReference type="Proteomes" id="UP000036923"/>
    </source>
</evidence>
<sequence>MKRIIAILLIFLITLGIYKIPYSYAEEINGKITVDNSLKLFNESMKLFYGMKNVDKNNPDTWYFVNNIVRNGNYYSINTDLIKNAVIDEEHYYNLFIVYGSQYSVADNNQIYFKGKLEPRYLGFNQEGDNFENPNHPFDSWGGWKITDKVFIKNPWDNTPLSIKYNFVRSRFSGSEINLSRPDGTTYKGNLEKNIQLGLDLVRGPQTGKDLLVNPGKYADTRLYDVGSKPIDPETGKPGQWCDFVQVIQPPTYYSWGHGWIFRDNGSGYNYMSVPIAPFKLLQDNISVQINTTPVFSVYEDTEVNISSLVTADTDEAVKTSAHWEGVDASGKSIFDSKDPEFTIENGKKQSNIKTPALKSGKYTFKFTVNNQANPSPVESVYVDNSVKVTINVIPRVTINGTVTLDYDVLSRDFHRPLNNGNNISAVLELGENTETTRYTWIPNTTNGALDVTRTDPQNIFSGFKVLNNPPEVSSNKTTVNKTPIATASIKRQSLGDNPGWLYARNLIDLISVPVINYSGSVTREFKKEVYGVVSYSESTDNTTNPATTIKTPNYGWIYDGGGEMEALFNPLGTEPITVIAHVFNGTASLPKEKKFRQEYSASESSDTKKKMYWVSQSFNLNVHRWMKHLSSNGSVKSLEARPGQFDRVFKGQEEAEITYKVETPISKYYEYDRKNARNQEPPGNKSYPRVPFASDEDYSSIPYPFKSGYYFNPAGKYSVTLKTVTYKNRQELTQNHKDLLESIQNSFQFSSNLIYEESKKKYNLNINRTSNLLTITRGQTQSHYELIPHSPNNNGYTHEMFKEILEGWSESETIGSFNNYMYREFISDSNAPVYKVTETTTLTFEVNKNNKKLYTDYDMPDGNNYWMRASFNDFTYKGMKIKGTGMFDNIGINVVDSAYNDLFNDEN</sequence>
<organism evidence="1 2">
    <name type="scientific">Pseudobacteroides cellulosolvens ATCC 35603 = DSM 2933</name>
    <dbReference type="NCBI Taxonomy" id="398512"/>
    <lineage>
        <taxon>Bacteria</taxon>
        <taxon>Bacillati</taxon>
        <taxon>Bacillota</taxon>
        <taxon>Clostridia</taxon>
        <taxon>Eubacteriales</taxon>
        <taxon>Oscillospiraceae</taxon>
        <taxon>Pseudobacteroides</taxon>
    </lineage>
</organism>
<evidence type="ECO:0000313" key="1">
    <source>
        <dbReference type="EMBL" id="KNY27498.1"/>
    </source>
</evidence>
<name>A0A0L6JNZ3_9FIRM</name>
<dbReference type="eggNOG" id="ENOG502Z93F">
    <property type="taxonomic scope" value="Bacteria"/>
</dbReference>
<proteinExistence type="predicted"/>
<dbReference type="NCBIfam" id="NF047340">
    <property type="entry name" value="Athe_2463_dom"/>
    <property type="match status" value="1"/>
</dbReference>
<dbReference type="STRING" id="398512.Bccel_2769"/>
<dbReference type="OrthoDB" id="2083791at2"/>
<dbReference type="Proteomes" id="UP000036923">
    <property type="component" value="Unassembled WGS sequence"/>
</dbReference>